<dbReference type="AlphaFoldDB" id="F4RK09"/>
<feature type="compositionally biased region" description="Polar residues" evidence="1">
    <location>
        <begin position="20"/>
        <end position="46"/>
    </location>
</feature>
<reference evidence="3" key="1">
    <citation type="journal article" date="2011" name="Proc. Natl. Acad. Sci. U.S.A.">
        <title>Obligate biotrophy features unraveled by the genomic analysis of rust fungi.</title>
        <authorList>
            <person name="Duplessis S."/>
            <person name="Cuomo C.A."/>
            <person name="Lin Y.-C."/>
            <person name="Aerts A."/>
            <person name="Tisserant E."/>
            <person name="Veneault-Fourrey C."/>
            <person name="Joly D.L."/>
            <person name="Hacquard S."/>
            <person name="Amselem J."/>
            <person name="Cantarel B.L."/>
            <person name="Chiu R."/>
            <person name="Coutinho P.M."/>
            <person name="Feau N."/>
            <person name="Field M."/>
            <person name="Frey P."/>
            <person name="Gelhaye E."/>
            <person name="Goldberg J."/>
            <person name="Grabherr M.G."/>
            <person name="Kodira C.D."/>
            <person name="Kohler A."/>
            <person name="Kuees U."/>
            <person name="Lindquist E.A."/>
            <person name="Lucas S.M."/>
            <person name="Mago R."/>
            <person name="Mauceli E."/>
            <person name="Morin E."/>
            <person name="Murat C."/>
            <person name="Pangilinan J.L."/>
            <person name="Park R."/>
            <person name="Pearson M."/>
            <person name="Quesneville H."/>
            <person name="Rouhier N."/>
            <person name="Sakthikumar S."/>
            <person name="Salamov A.A."/>
            <person name="Schmutz J."/>
            <person name="Selles B."/>
            <person name="Shapiro H."/>
            <person name="Tanguay P."/>
            <person name="Tuskan G.A."/>
            <person name="Henrissat B."/>
            <person name="Van de Peer Y."/>
            <person name="Rouze P."/>
            <person name="Ellis J.G."/>
            <person name="Dodds P.N."/>
            <person name="Schein J.E."/>
            <person name="Zhong S."/>
            <person name="Hamelin R.C."/>
            <person name="Grigoriev I.V."/>
            <person name="Szabo L.J."/>
            <person name="Martin F."/>
        </authorList>
    </citation>
    <scope>NUCLEOTIDE SEQUENCE [LARGE SCALE GENOMIC DNA]</scope>
    <source>
        <strain evidence="3">98AG31 / pathotype 3-4-7</strain>
    </source>
</reference>
<dbReference type="InParanoid" id="F4RK09"/>
<feature type="compositionally biased region" description="Polar residues" evidence="1">
    <location>
        <begin position="56"/>
        <end position="81"/>
    </location>
</feature>
<dbReference type="RefSeq" id="XP_007409711.1">
    <property type="nucleotide sequence ID" value="XM_007409649.1"/>
</dbReference>
<sequence length="190" mass="21842">MIPDFDSVNPPRPKKRQNRKVVTQPQRLNSSSGDESESDFTVSINPQRPKKHRNHQVLTQSQRLNVHTSSCHNNLDNSGRNVRSDHEQTRESILKVIRARRAFQRVDSDADLDCQIHDNNINNDSQPTNTQITNVSSHDQATQINQTKELHTGSQVKNNLKRKLKALANGDQTIQDKKRKKKQHQSENFN</sequence>
<dbReference type="HOGENOM" id="CLU_1428304_0_0_1"/>
<protein>
    <submittedName>
        <fullName evidence="2">Uncharacterized protein</fullName>
    </submittedName>
</protein>
<evidence type="ECO:0000313" key="3">
    <source>
        <dbReference type="Proteomes" id="UP000001072"/>
    </source>
</evidence>
<evidence type="ECO:0000313" key="2">
    <source>
        <dbReference type="EMBL" id="EGG07269.1"/>
    </source>
</evidence>
<proteinExistence type="predicted"/>
<organism evidence="3">
    <name type="scientific">Melampsora larici-populina (strain 98AG31 / pathotype 3-4-7)</name>
    <name type="common">Poplar leaf rust fungus</name>
    <dbReference type="NCBI Taxonomy" id="747676"/>
    <lineage>
        <taxon>Eukaryota</taxon>
        <taxon>Fungi</taxon>
        <taxon>Dikarya</taxon>
        <taxon>Basidiomycota</taxon>
        <taxon>Pucciniomycotina</taxon>
        <taxon>Pucciniomycetes</taxon>
        <taxon>Pucciniales</taxon>
        <taxon>Melampsoraceae</taxon>
        <taxon>Melampsora</taxon>
    </lineage>
</organism>
<keyword evidence="3" id="KW-1185">Reference proteome</keyword>
<feature type="region of interest" description="Disordered" evidence="1">
    <location>
        <begin position="1"/>
        <end position="88"/>
    </location>
</feature>
<dbReference type="KEGG" id="mlr:MELLADRAFT_62733"/>
<dbReference type="GeneID" id="18929957"/>
<dbReference type="EMBL" id="GL883105">
    <property type="protein sequence ID" value="EGG07269.1"/>
    <property type="molecule type" value="Genomic_DNA"/>
</dbReference>
<accession>F4RK09</accession>
<evidence type="ECO:0000256" key="1">
    <source>
        <dbReference type="SAM" id="MobiDB-lite"/>
    </source>
</evidence>
<feature type="region of interest" description="Disordered" evidence="1">
    <location>
        <begin position="167"/>
        <end position="190"/>
    </location>
</feature>
<name>F4RK09_MELLP</name>
<dbReference type="Proteomes" id="UP000001072">
    <property type="component" value="Unassembled WGS sequence"/>
</dbReference>
<gene>
    <name evidence="2" type="ORF">MELLADRAFT_62733</name>
</gene>
<dbReference type="VEuPathDB" id="FungiDB:MELLADRAFT_62733"/>